<dbReference type="GO" id="GO:0016651">
    <property type="term" value="F:oxidoreductase activity, acting on NAD(P)H"/>
    <property type="evidence" value="ECO:0007669"/>
    <property type="project" value="InterPro"/>
</dbReference>
<dbReference type="Gene3D" id="3.40.50.720">
    <property type="entry name" value="NAD(P)-binding Rossmann-like Domain"/>
    <property type="match status" value="1"/>
</dbReference>
<dbReference type="InterPro" id="IPR047122">
    <property type="entry name" value="Trans-enoyl_RdTase-like"/>
</dbReference>
<evidence type="ECO:0000256" key="1">
    <source>
        <dbReference type="ARBA" id="ARBA00023002"/>
    </source>
</evidence>
<dbReference type="RefSeq" id="XP_040803343.1">
    <property type="nucleotide sequence ID" value="XM_040942546.1"/>
</dbReference>
<keyword evidence="1" id="KW-0560">Oxidoreductase</keyword>
<reference evidence="2 3" key="1">
    <citation type="submission" date="2018-02" db="EMBL/GenBank/DDBJ databases">
        <title>The genomes of Aspergillus section Nigri reveals drivers in fungal speciation.</title>
        <authorList>
            <consortium name="DOE Joint Genome Institute"/>
            <person name="Vesth T.C."/>
            <person name="Nybo J."/>
            <person name="Theobald S."/>
            <person name="Brandl J."/>
            <person name="Frisvad J.C."/>
            <person name="Nielsen K.F."/>
            <person name="Lyhne E.K."/>
            <person name="Kogle M.E."/>
            <person name="Kuo A."/>
            <person name="Riley R."/>
            <person name="Clum A."/>
            <person name="Nolan M."/>
            <person name="Lipzen A."/>
            <person name="Salamov A."/>
            <person name="Henrissat B."/>
            <person name="Wiebenga A."/>
            <person name="De vries R.P."/>
            <person name="Grigoriev I.V."/>
            <person name="Mortensen U.H."/>
            <person name="Andersen M.R."/>
            <person name="Baker S.E."/>
        </authorList>
    </citation>
    <scope>NUCLEOTIDE SEQUENCE [LARGE SCALE GENOMIC DNA]</scope>
    <source>
        <strain evidence="2 3">CBS 313.89</strain>
    </source>
</reference>
<keyword evidence="3" id="KW-1185">Reference proteome</keyword>
<name>A0A8G1RUV0_9EURO</name>
<dbReference type="AlphaFoldDB" id="A0A8G1RUV0"/>
<gene>
    <name evidence="2" type="ORF">BO72DRAFT_41459</name>
</gene>
<dbReference type="PANTHER" id="PTHR45348:SF5">
    <property type="entry name" value="OXIDOREDUCTASE, PUTATIVE (AFU_ORTHOLOGUE AFUA_8G01420)-RELATED"/>
    <property type="match status" value="1"/>
</dbReference>
<proteinExistence type="predicted"/>
<protein>
    <submittedName>
        <fullName evidence="2">Uncharacterized protein</fullName>
    </submittedName>
</protein>
<dbReference type="Proteomes" id="UP000249789">
    <property type="component" value="Unassembled WGS sequence"/>
</dbReference>
<dbReference type="PANTHER" id="PTHR45348">
    <property type="entry name" value="HYPOTHETICAL OXIDOREDUCTASE (EUROFUNG)"/>
    <property type="match status" value="1"/>
</dbReference>
<evidence type="ECO:0000313" key="2">
    <source>
        <dbReference type="EMBL" id="RAK79333.1"/>
    </source>
</evidence>
<dbReference type="VEuPathDB" id="FungiDB:BO72DRAFT_41459"/>
<evidence type="ECO:0000313" key="3">
    <source>
        <dbReference type="Proteomes" id="UP000249789"/>
    </source>
</evidence>
<sequence>MKEVIVSPTVLEVTARVHESPVPRINADEILVKVMVAASNPKASTIPLTILAAAPPLFRRQSLPAPWAQRSSNADPVPLIIYGALSALGTFAIKLATLANIHPIIAICGQTGSHLSTTLDPALGDRIVDYREGVDAMKAGVIKSLNGLPAYDALAPAV</sequence>
<dbReference type="EMBL" id="KZ824633">
    <property type="protein sequence ID" value="RAK79333.1"/>
    <property type="molecule type" value="Genomic_DNA"/>
</dbReference>
<organism evidence="2 3">
    <name type="scientific">Aspergillus fijiensis CBS 313.89</name>
    <dbReference type="NCBI Taxonomy" id="1448319"/>
    <lineage>
        <taxon>Eukaryota</taxon>
        <taxon>Fungi</taxon>
        <taxon>Dikarya</taxon>
        <taxon>Ascomycota</taxon>
        <taxon>Pezizomycotina</taxon>
        <taxon>Eurotiomycetes</taxon>
        <taxon>Eurotiomycetidae</taxon>
        <taxon>Eurotiales</taxon>
        <taxon>Aspergillaceae</taxon>
        <taxon>Aspergillus</taxon>
    </lineage>
</organism>
<dbReference type="GeneID" id="63859879"/>
<dbReference type="OrthoDB" id="3233595at2759"/>
<accession>A0A8G1RUV0</accession>